<protein>
    <recommendedName>
        <fullName evidence="4">Long-subunit fatty acid transport protein</fullName>
    </recommendedName>
</protein>
<gene>
    <name evidence="2" type="ORF">NCCP691_17560</name>
</gene>
<keyword evidence="3" id="KW-1185">Reference proteome</keyword>
<sequence length="411" mass="44506">MRIKQGRLKQIVLAAAGLVFMQAAAAADLFTVTGTVSGLSSETRSFGLSSAEDVFNFPRFESLHTRFGNYTGVEAAAMHIDFRGLPMVVSYPVAESSLLVLHVPDLNIHEEFHGATREESRRAFSDFMKKNGGGILNRIMKRLVAESANDPIAGNPNSLMGQMVANDFANGFTSLVSNAGTKEDNASNLIGIGARVSSIKQDGLRNTSVTIPLSYTIRSDIDPRRQLIFNLPLTYTSVESAKAYNLGFGVAYRLPINDEWTITPSAGYGATGSKDLGAYGQAVSAALTSAYVISGSGYDIAIGNMVGIYKTLKLEAGGYSYNPDIQNLVFRNGVMFSQPVNVFGRKMSIEYSLIDTRYTGTKLYNEGYDEIGVTLGTNKNASSARSFLRAGATYLFSPRSKGFTLNLGYWF</sequence>
<evidence type="ECO:0008006" key="4">
    <source>
        <dbReference type="Google" id="ProtNLM"/>
    </source>
</evidence>
<dbReference type="EMBL" id="BPMK01000007">
    <property type="protein sequence ID" value="GIZ51742.1"/>
    <property type="molecule type" value="Genomic_DNA"/>
</dbReference>
<reference evidence="2 3" key="1">
    <citation type="journal article" date="2022" name="Int. J. Syst. Evol. Microbiol.">
        <title>Noviherbaspirillum aridicola sp. nov., isolated from an arid soil in Pakistan.</title>
        <authorList>
            <person name="Khan I.U."/>
            <person name="Saqib M."/>
            <person name="Amin A."/>
            <person name="Hussain F."/>
            <person name="Li L."/>
            <person name="Liu Y.H."/>
            <person name="Fang B.Z."/>
            <person name="Ahmed I."/>
            <person name="Li W.J."/>
        </authorList>
    </citation>
    <scope>NUCLEOTIDE SEQUENCE [LARGE SCALE GENOMIC DNA]</scope>
    <source>
        <strain evidence="2 3">NCCP-691</strain>
    </source>
</reference>
<keyword evidence="1" id="KW-0732">Signal</keyword>
<evidence type="ECO:0000313" key="3">
    <source>
        <dbReference type="Proteomes" id="UP000887222"/>
    </source>
</evidence>
<evidence type="ECO:0000313" key="2">
    <source>
        <dbReference type="EMBL" id="GIZ51742.1"/>
    </source>
</evidence>
<organism evidence="2 3">
    <name type="scientific">Noviherbaspirillum aridicola</name>
    <dbReference type="NCBI Taxonomy" id="2849687"/>
    <lineage>
        <taxon>Bacteria</taxon>
        <taxon>Pseudomonadati</taxon>
        <taxon>Pseudomonadota</taxon>
        <taxon>Betaproteobacteria</taxon>
        <taxon>Burkholderiales</taxon>
        <taxon>Oxalobacteraceae</taxon>
        <taxon>Noviherbaspirillum</taxon>
    </lineage>
</organism>
<name>A0ABQ4Q417_9BURK</name>
<comment type="caution">
    <text evidence="2">The sequence shown here is derived from an EMBL/GenBank/DDBJ whole genome shotgun (WGS) entry which is preliminary data.</text>
</comment>
<dbReference type="Proteomes" id="UP000887222">
    <property type="component" value="Unassembled WGS sequence"/>
</dbReference>
<feature type="signal peptide" evidence="1">
    <location>
        <begin position="1"/>
        <end position="25"/>
    </location>
</feature>
<accession>A0ABQ4Q417</accession>
<evidence type="ECO:0000256" key="1">
    <source>
        <dbReference type="SAM" id="SignalP"/>
    </source>
</evidence>
<feature type="chain" id="PRO_5046776882" description="Long-subunit fatty acid transport protein" evidence="1">
    <location>
        <begin position="26"/>
        <end position="411"/>
    </location>
</feature>
<proteinExistence type="predicted"/>